<name>A0A0V9UG03_9NOCA</name>
<dbReference type="AlphaFoldDB" id="A0A0V9UG03"/>
<dbReference type="InterPro" id="IPR036390">
    <property type="entry name" value="WH_DNA-bd_sf"/>
</dbReference>
<dbReference type="Pfam" id="PF12840">
    <property type="entry name" value="HTH_20"/>
    <property type="match status" value="1"/>
</dbReference>
<dbReference type="Gene3D" id="6.10.140.2180">
    <property type="match status" value="1"/>
</dbReference>
<proteinExistence type="predicted"/>
<dbReference type="SUPFAM" id="SSF46785">
    <property type="entry name" value="Winged helix' DNA-binding domain"/>
    <property type="match status" value="1"/>
</dbReference>
<dbReference type="RefSeq" id="WP_060653728.1">
    <property type="nucleotide sequence ID" value="NZ_AZXY01000012.1"/>
</dbReference>
<dbReference type="PATRIC" id="fig|1441730.3.peg.4444"/>
<dbReference type="InterPro" id="IPR036388">
    <property type="entry name" value="WH-like_DNA-bd_sf"/>
</dbReference>
<evidence type="ECO:0000313" key="1">
    <source>
        <dbReference type="EMBL" id="KSZ56928.1"/>
    </source>
</evidence>
<organism evidence="1 2">
    <name type="scientific">Rhodococcus pyridinivorans KG-16</name>
    <dbReference type="NCBI Taxonomy" id="1441730"/>
    <lineage>
        <taxon>Bacteria</taxon>
        <taxon>Bacillati</taxon>
        <taxon>Actinomycetota</taxon>
        <taxon>Actinomycetes</taxon>
        <taxon>Mycobacteriales</taxon>
        <taxon>Nocardiaceae</taxon>
        <taxon>Rhodococcus</taxon>
    </lineage>
</organism>
<evidence type="ECO:0000313" key="2">
    <source>
        <dbReference type="Proteomes" id="UP000053060"/>
    </source>
</evidence>
<comment type="caution">
    <text evidence="1">The sequence shown here is derived from an EMBL/GenBank/DDBJ whole genome shotgun (WGS) entry which is preliminary data.</text>
</comment>
<dbReference type="Proteomes" id="UP000053060">
    <property type="component" value="Unassembled WGS sequence"/>
</dbReference>
<sequence>MTTAELLLHPVRLRIVQALLGDRTATTAQLRTLLDDVSTATLYRQISTLVDAGVLEVVSERRVRGTVERTFRLVTERAQVTGAQAEEMSADDHRRAFLVFAAQLLDDFDAYLDDPARRSLAEDVVGYRQVALDLTDAEALDLVGEMAQLFARYAELGPGPGRRRRLISRVIMPARDPGDPSPEE</sequence>
<reference evidence="2" key="1">
    <citation type="submission" date="2015-01" db="EMBL/GenBank/DDBJ databases">
        <title>Draft genome sequence of Rhodococcus pyridinivorans strain KG-16, a hydrocarbon-degrading bacterium.</title>
        <authorList>
            <person name="Aggarwal R.K."/>
            <person name="Dawar C."/>
        </authorList>
    </citation>
    <scope>NUCLEOTIDE SEQUENCE [LARGE SCALE GENOMIC DNA]</scope>
    <source>
        <strain evidence="2">KG-16</strain>
    </source>
</reference>
<protein>
    <submittedName>
        <fullName evidence="1">ArsR family transcriptional regulator</fullName>
    </submittedName>
</protein>
<gene>
    <name evidence="1" type="ORF">Z045_21225</name>
</gene>
<accession>A0A0V9UG03</accession>
<dbReference type="Gene3D" id="1.10.10.10">
    <property type="entry name" value="Winged helix-like DNA-binding domain superfamily/Winged helix DNA-binding domain"/>
    <property type="match status" value="1"/>
</dbReference>
<reference evidence="1 2" key="2">
    <citation type="journal article" date="2016" name="Genome Announc.">
        <title>Draft Genome Sequence of a Versatile Hydrocarbon-Degrading Bacterium, Rhodococcus pyridinivorans Strain KG-16, Collected from Oil Fields in India.</title>
        <authorList>
            <person name="Aggarwal R.K."/>
            <person name="Dawar C."/>
            <person name="Phanindranath R."/>
            <person name="Mutnuri L."/>
            <person name="Dayal A.M."/>
        </authorList>
    </citation>
    <scope>NUCLEOTIDE SEQUENCE [LARGE SCALE GENOMIC DNA]</scope>
    <source>
        <strain evidence="1 2">KG-16</strain>
    </source>
</reference>
<dbReference type="EMBL" id="AZXY01000012">
    <property type="protein sequence ID" value="KSZ56928.1"/>
    <property type="molecule type" value="Genomic_DNA"/>
</dbReference>